<dbReference type="Proteomes" id="UP000799755">
    <property type="component" value="Unassembled WGS sequence"/>
</dbReference>
<gene>
    <name evidence="1" type="ORF">BDR25DRAFT_353194</name>
</gene>
<evidence type="ECO:0000313" key="2">
    <source>
        <dbReference type="Proteomes" id="UP000799755"/>
    </source>
</evidence>
<dbReference type="EMBL" id="MU003501">
    <property type="protein sequence ID" value="KAF2472881.1"/>
    <property type="molecule type" value="Genomic_DNA"/>
</dbReference>
<proteinExistence type="predicted"/>
<reference evidence="1" key="1">
    <citation type="journal article" date="2020" name="Stud. Mycol.">
        <title>101 Dothideomycetes genomes: a test case for predicting lifestyles and emergence of pathogens.</title>
        <authorList>
            <person name="Haridas S."/>
            <person name="Albert R."/>
            <person name="Binder M."/>
            <person name="Bloem J."/>
            <person name="Labutti K."/>
            <person name="Salamov A."/>
            <person name="Andreopoulos B."/>
            <person name="Baker S."/>
            <person name="Barry K."/>
            <person name="Bills G."/>
            <person name="Bluhm B."/>
            <person name="Cannon C."/>
            <person name="Castanera R."/>
            <person name="Culley D."/>
            <person name="Daum C."/>
            <person name="Ezra D."/>
            <person name="Gonzalez J."/>
            <person name="Henrissat B."/>
            <person name="Kuo A."/>
            <person name="Liang C."/>
            <person name="Lipzen A."/>
            <person name="Lutzoni F."/>
            <person name="Magnuson J."/>
            <person name="Mondo S."/>
            <person name="Nolan M."/>
            <person name="Ohm R."/>
            <person name="Pangilinan J."/>
            <person name="Park H.-J."/>
            <person name="Ramirez L."/>
            <person name="Alfaro M."/>
            <person name="Sun H."/>
            <person name="Tritt A."/>
            <person name="Yoshinaga Y."/>
            <person name="Zwiers L.-H."/>
            <person name="Turgeon B."/>
            <person name="Goodwin S."/>
            <person name="Spatafora J."/>
            <person name="Crous P."/>
            <person name="Grigoriev I."/>
        </authorList>
    </citation>
    <scope>NUCLEOTIDE SEQUENCE</scope>
    <source>
        <strain evidence="1">ATCC 200398</strain>
    </source>
</reference>
<name>A0ACB6R369_9PLEO</name>
<keyword evidence="2" id="KW-1185">Reference proteome</keyword>
<protein>
    <submittedName>
        <fullName evidence="1">Uncharacterized protein</fullName>
    </submittedName>
</protein>
<organism evidence="1 2">
    <name type="scientific">Lindgomyces ingoldianus</name>
    <dbReference type="NCBI Taxonomy" id="673940"/>
    <lineage>
        <taxon>Eukaryota</taxon>
        <taxon>Fungi</taxon>
        <taxon>Dikarya</taxon>
        <taxon>Ascomycota</taxon>
        <taxon>Pezizomycotina</taxon>
        <taxon>Dothideomycetes</taxon>
        <taxon>Pleosporomycetidae</taxon>
        <taxon>Pleosporales</taxon>
        <taxon>Lindgomycetaceae</taxon>
        <taxon>Lindgomyces</taxon>
    </lineage>
</organism>
<sequence length="213" mass="23712">MANDQFFYPRSRNVLVCLACGKAGALFCETTGLVPFSAKRRSKYWKGVLFKTPGIELDRSLLMSLMRSSLKDLVNSLRQIWWLSCRQHPRAQPSMSSYSLIAGVDTVAEILQFSLVCRQNQNIAALANIDLDFSLLDSPSPLSEEGKREVYTSILAYGLCATEIVKNSKSIQEYIGIDGWDVIVGISNISQKVPWLYIPSLASYLKCAKDGLS</sequence>
<evidence type="ECO:0000313" key="1">
    <source>
        <dbReference type="EMBL" id="KAF2472881.1"/>
    </source>
</evidence>
<accession>A0ACB6R369</accession>
<comment type="caution">
    <text evidence="1">The sequence shown here is derived from an EMBL/GenBank/DDBJ whole genome shotgun (WGS) entry which is preliminary data.</text>
</comment>